<dbReference type="GO" id="GO:0005730">
    <property type="term" value="C:nucleolus"/>
    <property type="evidence" value="ECO:0007669"/>
    <property type="project" value="TreeGrafter"/>
</dbReference>
<dbReference type="HOGENOM" id="CLU_086710_1_1_1"/>
<sequence>MVRIKERYLLVNILYPTELSAEPSPKTPDLIALNQPTTDKFDRNALLRELRAQVAILFGDFGSGAISSLQVKYLSPATSTFILRVNRAHYRLVWSALTMMDHVPVRDGKLCTFRVVHVSGTIRRVEEEAIRRARDMMLAVKDQAGAKGNSALAAIMNEGKRTRQTASKENTVDIDDESELEDEEMADFSDS</sequence>
<dbReference type="InterPro" id="IPR002759">
    <property type="entry name" value="Pop5/Rpp14/Rnp2-like"/>
</dbReference>
<evidence type="ECO:0000256" key="3">
    <source>
        <dbReference type="SAM" id="MobiDB-lite"/>
    </source>
</evidence>
<dbReference type="EMBL" id="KI912111">
    <property type="protein sequence ID" value="ETS83184.1"/>
    <property type="molecule type" value="Genomic_DNA"/>
</dbReference>
<accession>W3XAX2</accession>
<evidence type="ECO:0000313" key="5">
    <source>
        <dbReference type="Proteomes" id="UP000030651"/>
    </source>
</evidence>
<dbReference type="InterPro" id="IPR038085">
    <property type="entry name" value="Rnp2-like_sf"/>
</dbReference>
<dbReference type="FunCoup" id="W3XAX2">
    <property type="interactions" value="265"/>
</dbReference>
<dbReference type="Proteomes" id="UP000030651">
    <property type="component" value="Unassembled WGS sequence"/>
</dbReference>
<name>W3XAX2_PESFW</name>
<feature type="region of interest" description="Disordered" evidence="3">
    <location>
        <begin position="157"/>
        <end position="191"/>
    </location>
</feature>
<dbReference type="GO" id="GO:0030681">
    <property type="term" value="C:multimeric ribonuclease P complex"/>
    <property type="evidence" value="ECO:0007669"/>
    <property type="project" value="TreeGrafter"/>
</dbReference>
<dbReference type="GO" id="GO:0001682">
    <property type="term" value="P:tRNA 5'-leader removal"/>
    <property type="evidence" value="ECO:0007669"/>
    <property type="project" value="InterPro"/>
</dbReference>
<keyword evidence="5" id="KW-1185">Reference proteome</keyword>
<dbReference type="GO" id="GO:0033204">
    <property type="term" value="F:ribonuclease P RNA binding"/>
    <property type="evidence" value="ECO:0007669"/>
    <property type="project" value="TreeGrafter"/>
</dbReference>
<dbReference type="Gene3D" id="3.30.70.3250">
    <property type="entry name" value="Ribonuclease P, Pop5 subunit"/>
    <property type="match status" value="1"/>
</dbReference>
<protein>
    <submittedName>
        <fullName evidence="4">Uncharacterized protein</fullName>
    </submittedName>
</protein>
<proteinExistence type="inferred from homology"/>
<evidence type="ECO:0000313" key="4">
    <source>
        <dbReference type="EMBL" id="ETS83184.1"/>
    </source>
</evidence>
<evidence type="ECO:0000256" key="2">
    <source>
        <dbReference type="ARBA" id="ARBA00022694"/>
    </source>
</evidence>
<dbReference type="KEGG" id="pfy:PFICI_05060"/>
<keyword evidence="2" id="KW-0819">tRNA processing</keyword>
<dbReference type="InParanoid" id="W3XAX2"/>
<dbReference type="RefSeq" id="XP_007831832.1">
    <property type="nucleotide sequence ID" value="XM_007833641.1"/>
</dbReference>
<dbReference type="eggNOG" id="KOG4639">
    <property type="taxonomic scope" value="Eukaryota"/>
</dbReference>
<dbReference type="Pfam" id="PF01900">
    <property type="entry name" value="RNase_P_Rpp14"/>
    <property type="match status" value="1"/>
</dbReference>
<feature type="compositionally biased region" description="Acidic residues" evidence="3">
    <location>
        <begin position="172"/>
        <end position="191"/>
    </location>
</feature>
<evidence type="ECO:0000256" key="1">
    <source>
        <dbReference type="ARBA" id="ARBA00010800"/>
    </source>
</evidence>
<gene>
    <name evidence="4" type="ORF">PFICI_05060</name>
</gene>
<dbReference type="GO" id="GO:0000172">
    <property type="term" value="C:ribonuclease MRP complex"/>
    <property type="evidence" value="ECO:0007669"/>
    <property type="project" value="TreeGrafter"/>
</dbReference>
<dbReference type="STRING" id="1229662.W3XAX2"/>
<dbReference type="PANTHER" id="PTHR15441">
    <property type="entry name" value="RIBONUCLEASE P PROTEIN SUBUNIT P14"/>
    <property type="match status" value="1"/>
</dbReference>
<reference evidence="5" key="1">
    <citation type="journal article" date="2015" name="BMC Genomics">
        <title>Genomic and transcriptomic analysis of the endophytic fungus Pestalotiopsis fici reveals its lifestyle and high potential for synthesis of natural products.</title>
        <authorList>
            <person name="Wang X."/>
            <person name="Zhang X."/>
            <person name="Liu L."/>
            <person name="Xiang M."/>
            <person name="Wang W."/>
            <person name="Sun X."/>
            <person name="Che Y."/>
            <person name="Guo L."/>
            <person name="Liu G."/>
            <person name="Guo L."/>
            <person name="Wang C."/>
            <person name="Yin W.B."/>
            <person name="Stadler M."/>
            <person name="Zhang X."/>
            <person name="Liu X."/>
        </authorList>
    </citation>
    <scope>NUCLEOTIDE SEQUENCE [LARGE SCALE GENOMIC DNA]</scope>
    <source>
        <strain evidence="5">W106-1 / CGMCC3.15140</strain>
    </source>
</reference>
<dbReference type="GeneID" id="19270073"/>
<dbReference type="SUPFAM" id="SSF160350">
    <property type="entry name" value="Rnp2-like"/>
    <property type="match status" value="1"/>
</dbReference>
<dbReference type="PANTHER" id="PTHR15441:SF2">
    <property type="entry name" value="RIBONUCLEASE P_MRP PROTEIN SUBUNIT POP5"/>
    <property type="match status" value="1"/>
</dbReference>
<dbReference type="AlphaFoldDB" id="W3XAX2"/>
<organism evidence="4 5">
    <name type="scientific">Pestalotiopsis fici (strain W106-1 / CGMCC3.15140)</name>
    <dbReference type="NCBI Taxonomy" id="1229662"/>
    <lineage>
        <taxon>Eukaryota</taxon>
        <taxon>Fungi</taxon>
        <taxon>Dikarya</taxon>
        <taxon>Ascomycota</taxon>
        <taxon>Pezizomycotina</taxon>
        <taxon>Sordariomycetes</taxon>
        <taxon>Xylariomycetidae</taxon>
        <taxon>Amphisphaeriales</taxon>
        <taxon>Sporocadaceae</taxon>
        <taxon>Pestalotiopsis</taxon>
    </lineage>
</organism>
<dbReference type="OrthoDB" id="24745at2759"/>
<comment type="similarity">
    <text evidence="1">Belongs to the eukaryotic/archaeal RNase P protein component 2 family.</text>
</comment>
<dbReference type="OMA" id="IVRCPRA"/>